<protein>
    <recommendedName>
        <fullName evidence="4">Secreted protein</fullName>
    </recommendedName>
</protein>
<feature type="signal peptide" evidence="1">
    <location>
        <begin position="1"/>
        <end position="50"/>
    </location>
</feature>
<proteinExistence type="predicted"/>
<evidence type="ECO:0000313" key="3">
    <source>
        <dbReference type="Proteomes" id="UP000266889"/>
    </source>
</evidence>
<organism evidence="2 3">
    <name type="scientific">Micromonospora arida</name>
    <dbReference type="NCBI Taxonomy" id="2203715"/>
    <lineage>
        <taxon>Bacteria</taxon>
        <taxon>Bacillati</taxon>
        <taxon>Actinomycetota</taxon>
        <taxon>Actinomycetes</taxon>
        <taxon>Micromonosporales</taxon>
        <taxon>Micromonosporaceae</taxon>
        <taxon>Micromonospora</taxon>
    </lineage>
</organism>
<reference evidence="2 3" key="1">
    <citation type="submission" date="2018-05" db="EMBL/GenBank/DDBJ databases">
        <title>Micromonospora from Atacama Desert.</title>
        <authorList>
            <person name="Carro L."/>
            <person name="Goodfellow M."/>
            <person name="Klenk H.-P."/>
        </authorList>
    </citation>
    <scope>NUCLEOTIDE SEQUENCE [LARGE SCALE GENOMIC DNA]</scope>
    <source>
        <strain evidence="2 3">LB32</strain>
    </source>
</reference>
<comment type="caution">
    <text evidence="2">The sequence shown here is derived from an EMBL/GenBank/DDBJ whole genome shotgun (WGS) entry which is preliminary data.</text>
</comment>
<accession>A0A3N9WTQ2</accession>
<dbReference type="AlphaFoldDB" id="A0A3N9WTQ2"/>
<keyword evidence="1" id="KW-0732">Signal</keyword>
<sequence>MWCIDDTGRHGPGALKEVTMRNLSRRSVRILAAAGLAVPATLAFAGPAHAETNPRCVDSVQIGATAYVTVGGQTAASVKQYKGCGKNYAYTYVWQQYRASHGSYQVCTSIVTGSTLRDLQCSSGPEVWSLGANTLSVCTRALGGISDVAQKETEVRC</sequence>
<dbReference type="EMBL" id="QGSY01000279">
    <property type="protein sequence ID" value="RQX04196.1"/>
    <property type="molecule type" value="Genomic_DNA"/>
</dbReference>
<evidence type="ECO:0000313" key="2">
    <source>
        <dbReference type="EMBL" id="RQX04196.1"/>
    </source>
</evidence>
<feature type="chain" id="PRO_5018006578" description="Secreted protein" evidence="1">
    <location>
        <begin position="51"/>
        <end position="157"/>
    </location>
</feature>
<evidence type="ECO:0000256" key="1">
    <source>
        <dbReference type="SAM" id="SignalP"/>
    </source>
</evidence>
<name>A0A3N9WTQ2_9ACTN</name>
<keyword evidence="3" id="KW-1185">Reference proteome</keyword>
<dbReference type="Proteomes" id="UP000266889">
    <property type="component" value="Unassembled WGS sequence"/>
</dbReference>
<evidence type="ECO:0008006" key="4">
    <source>
        <dbReference type="Google" id="ProtNLM"/>
    </source>
</evidence>
<gene>
    <name evidence="2" type="ORF">DLJ58_28340</name>
</gene>